<keyword evidence="5" id="KW-0408">Iron</keyword>
<name>A0A401JB28_9PROT</name>
<evidence type="ECO:0000256" key="5">
    <source>
        <dbReference type="ARBA" id="ARBA00023004"/>
    </source>
</evidence>
<protein>
    <submittedName>
        <fullName evidence="6">Peroxidase</fullName>
    </submittedName>
</protein>
<dbReference type="InterPro" id="IPR006314">
    <property type="entry name" value="Dyp_peroxidase"/>
</dbReference>
<dbReference type="EMBL" id="BGOW01000003">
    <property type="protein sequence ID" value="GBL44760.1"/>
    <property type="molecule type" value="Genomic_DNA"/>
</dbReference>
<accession>A0A401JB28</accession>
<evidence type="ECO:0000313" key="7">
    <source>
        <dbReference type="Proteomes" id="UP000286806"/>
    </source>
</evidence>
<evidence type="ECO:0000256" key="2">
    <source>
        <dbReference type="ARBA" id="ARBA00022559"/>
    </source>
</evidence>
<keyword evidence="7" id="KW-1185">Reference proteome</keyword>
<keyword evidence="3" id="KW-0479">Metal-binding</keyword>
<evidence type="ECO:0000256" key="1">
    <source>
        <dbReference type="ARBA" id="ARBA00001970"/>
    </source>
</evidence>
<dbReference type="InterPro" id="IPR011008">
    <property type="entry name" value="Dimeric_a/b-barrel"/>
</dbReference>
<dbReference type="GO" id="GO:0020037">
    <property type="term" value="F:heme binding"/>
    <property type="evidence" value="ECO:0007669"/>
    <property type="project" value="InterPro"/>
</dbReference>
<proteinExistence type="predicted"/>
<dbReference type="SUPFAM" id="SSF54909">
    <property type="entry name" value="Dimeric alpha+beta barrel"/>
    <property type="match status" value="1"/>
</dbReference>
<dbReference type="PANTHER" id="PTHR30521:SF5">
    <property type="entry name" value="BLR4509 PROTEIN"/>
    <property type="match status" value="1"/>
</dbReference>
<dbReference type="GO" id="GO:0005829">
    <property type="term" value="C:cytosol"/>
    <property type="evidence" value="ECO:0007669"/>
    <property type="project" value="TreeGrafter"/>
</dbReference>
<keyword evidence="2 6" id="KW-0575">Peroxidase</keyword>
<sequence>MNQVDYADVQGLLRFGYKHMTQARYALLRIKNAAAARAWLRTAPVSNAMLMNPPPTTALQVAFTAPGLRALGVAESVIAGFSHAFRGGMTQENRARELGDVADNAPEYWHWGGPANEVHLVVMFFADPQAFDAFVQASTGDVWNEAFAEAQWLHTENLDGVEPFGFADGISQPQLDWESQQQAAHIRYDYSNVVALGEFLLGYCNEYGKLTDRPLLDPDAANTDLLPALDAPAKKDLGRNGTYLVMRQLEQDVRAFWQFVHRQAGGNEAEAQMLAAAMVGRTRAGDALVPVQQQPIPGTGTNPEQIRQNQFTFDHDPSGARCPFGAHVRRANPRNTDFPGRPTSLLKKLITVLGFGPQGFRDDLMSSVRFHRILRRGREYGCELKPEDALAPAPPDDPRRGLHFICLNANIARQFEFIQNAWMASSKFSGLTGETDPLLGNHQPVPGCPVTSVFTVQRDNALRQRVTGLPQFVMVRGGAYFFLPSLRALRYIARAGDQ</sequence>
<keyword evidence="4" id="KW-0560">Oxidoreductase</keyword>
<dbReference type="GO" id="GO:0046872">
    <property type="term" value="F:metal ion binding"/>
    <property type="evidence" value="ECO:0007669"/>
    <property type="project" value="UniProtKB-KW"/>
</dbReference>
<dbReference type="AlphaFoldDB" id="A0A401JB28"/>
<comment type="caution">
    <text evidence="6">The sequence shown here is derived from an EMBL/GenBank/DDBJ whole genome shotgun (WGS) entry which is preliminary data.</text>
</comment>
<dbReference type="GO" id="GO:0004601">
    <property type="term" value="F:peroxidase activity"/>
    <property type="evidence" value="ECO:0007669"/>
    <property type="project" value="UniProtKB-KW"/>
</dbReference>
<organism evidence="6 7">
    <name type="scientific">Sulfuriferula multivorans</name>
    <dbReference type="NCBI Taxonomy" id="1559896"/>
    <lineage>
        <taxon>Bacteria</taxon>
        <taxon>Pseudomonadati</taxon>
        <taxon>Pseudomonadota</taxon>
        <taxon>Betaproteobacteria</taxon>
        <taxon>Nitrosomonadales</taxon>
        <taxon>Sulfuricellaceae</taxon>
        <taxon>Sulfuriferula</taxon>
    </lineage>
</organism>
<evidence type="ECO:0000313" key="6">
    <source>
        <dbReference type="EMBL" id="GBL44760.1"/>
    </source>
</evidence>
<evidence type="ECO:0000256" key="4">
    <source>
        <dbReference type="ARBA" id="ARBA00023002"/>
    </source>
</evidence>
<dbReference type="PANTHER" id="PTHR30521">
    <property type="entry name" value="DEFERROCHELATASE/PEROXIDASE"/>
    <property type="match status" value="1"/>
</dbReference>
<gene>
    <name evidence="6" type="ORF">SFMTTN_0561</name>
</gene>
<dbReference type="Proteomes" id="UP000286806">
    <property type="component" value="Unassembled WGS sequence"/>
</dbReference>
<dbReference type="PROSITE" id="PS51404">
    <property type="entry name" value="DYP_PEROXIDASE"/>
    <property type="match status" value="1"/>
</dbReference>
<reference evidence="6 7" key="1">
    <citation type="journal article" date="2019" name="Front. Microbiol.">
        <title>Genomes of Neutrophilic Sulfur-Oxidizing Chemolithoautotrophs Representing 9 Proteobacterial Species From 8 Genera.</title>
        <authorList>
            <person name="Watanabe T."/>
            <person name="Kojima H."/>
            <person name="Umezawa K."/>
            <person name="Hori C."/>
            <person name="Takasuka T.E."/>
            <person name="Kato Y."/>
            <person name="Fukui M."/>
        </authorList>
    </citation>
    <scope>NUCLEOTIDE SEQUENCE [LARGE SCALE GENOMIC DNA]</scope>
    <source>
        <strain evidence="6 7">TTN</strain>
    </source>
</reference>
<comment type="cofactor">
    <cofactor evidence="1">
        <name>heme b</name>
        <dbReference type="ChEBI" id="CHEBI:60344"/>
    </cofactor>
</comment>
<evidence type="ECO:0000256" key="3">
    <source>
        <dbReference type="ARBA" id="ARBA00022723"/>
    </source>
</evidence>
<dbReference type="OrthoDB" id="9781066at2"/>